<dbReference type="InterPro" id="IPR011055">
    <property type="entry name" value="Dup_hybrid_motif"/>
</dbReference>
<name>A0A9D1MQ10_9FIRM</name>
<sequence>MSKIKILSAIVAIIFSFQIITPVLAATIEDRQRELENVRSELYNKEVEREQANKSVESATDKLVEAQGQLSAAQNELAVITTQQDELEYKLNDNLDALETKQKELDTRVGIYRKRLRDIYINGQINYLDVLLGAKDFSDFSSRMFLLRKIVSQDMAMIDDLQEKKIELEDAKAVLEENLQQVKLVRSEVAAKQAVVAQKTREREQIYNDALVEKSRVDQEYEELMSISQNIAAMIRDLESGGGISSASQGSGRFMWPIRGEITSPFGWRTHPIFGDAKFHAGLDIGADYNDSIVAADSGTVIYADWMGGYGNAVMIDHGGGLVTLYAHNNSLTVGEGQQVRKGQMIAYAGSTGYSTGPHCHFEVRLHGEVTNPLDYLP</sequence>
<dbReference type="SUPFAM" id="SSF51261">
    <property type="entry name" value="Duplicated hybrid motif"/>
    <property type="match status" value="1"/>
</dbReference>
<feature type="coiled-coil region" evidence="2">
    <location>
        <begin position="25"/>
        <end position="83"/>
    </location>
</feature>
<evidence type="ECO:0000259" key="3">
    <source>
        <dbReference type="Pfam" id="PF01551"/>
    </source>
</evidence>
<organism evidence="5 6">
    <name type="scientific">Candidatus Avacidaminococcus intestinavium</name>
    <dbReference type="NCBI Taxonomy" id="2840684"/>
    <lineage>
        <taxon>Bacteria</taxon>
        <taxon>Bacillati</taxon>
        <taxon>Bacillota</taxon>
        <taxon>Negativicutes</taxon>
        <taxon>Acidaminococcales</taxon>
        <taxon>Acidaminococcaceae</taxon>
        <taxon>Acidaminococcaceae incertae sedis</taxon>
        <taxon>Candidatus Avacidaminococcus</taxon>
    </lineage>
</organism>
<dbReference type="GO" id="GO:0004222">
    <property type="term" value="F:metalloendopeptidase activity"/>
    <property type="evidence" value="ECO:0007669"/>
    <property type="project" value="TreeGrafter"/>
</dbReference>
<dbReference type="PANTHER" id="PTHR21666">
    <property type="entry name" value="PEPTIDASE-RELATED"/>
    <property type="match status" value="1"/>
</dbReference>
<dbReference type="InterPro" id="IPR050570">
    <property type="entry name" value="Cell_wall_metabolism_enzyme"/>
</dbReference>
<reference evidence="5" key="1">
    <citation type="submission" date="2020-10" db="EMBL/GenBank/DDBJ databases">
        <authorList>
            <person name="Gilroy R."/>
        </authorList>
    </citation>
    <scope>NUCLEOTIDE SEQUENCE</scope>
    <source>
        <strain evidence="5">CHK160-1198</strain>
    </source>
</reference>
<evidence type="ECO:0000313" key="5">
    <source>
        <dbReference type="EMBL" id="HIU64292.1"/>
    </source>
</evidence>
<reference evidence="5" key="2">
    <citation type="journal article" date="2021" name="PeerJ">
        <title>Extensive microbial diversity within the chicken gut microbiome revealed by metagenomics and culture.</title>
        <authorList>
            <person name="Gilroy R."/>
            <person name="Ravi A."/>
            <person name="Getino M."/>
            <person name="Pursley I."/>
            <person name="Horton D.L."/>
            <person name="Alikhan N.F."/>
            <person name="Baker D."/>
            <person name="Gharbi K."/>
            <person name="Hall N."/>
            <person name="Watson M."/>
            <person name="Adriaenssens E.M."/>
            <person name="Foster-Nyarko E."/>
            <person name="Jarju S."/>
            <person name="Secka A."/>
            <person name="Antonio M."/>
            <person name="Oren A."/>
            <person name="Chaudhuri R.R."/>
            <person name="La Ragione R."/>
            <person name="Hildebrand F."/>
            <person name="Pallen M.J."/>
        </authorList>
    </citation>
    <scope>NUCLEOTIDE SEQUENCE</scope>
    <source>
        <strain evidence="5">CHK160-1198</strain>
    </source>
</reference>
<dbReference type="PANTHER" id="PTHR21666:SF289">
    <property type="entry name" value="L-ALA--D-GLU ENDOPEPTIDASE"/>
    <property type="match status" value="1"/>
</dbReference>
<dbReference type="FunFam" id="2.70.70.10:FF:000006">
    <property type="entry name" value="M23 family peptidase"/>
    <property type="match status" value="1"/>
</dbReference>
<keyword evidence="1" id="KW-0732">Signal</keyword>
<gene>
    <name evidence="5" type="ORF">IAB06_04560</name>
</gene>
<dbReference type="AlphaFoldDB" id="A0A9D1MQ10"/>
<evidence type="ECO:0000313" key="6">
    <source>
        <dbReference type="Proteomes" id="UP000824099"/>
    </source>
</evidence>
<dbReference type="Gene3D" id="2.70.70.10">
    <property type="entry name" value="Glucose Permease (Domain IIA)"/>
    <property type="match status" value="1"/>
</dbReference>
<dbReference type="EMBL" id="DVNI01000069">
    <property type="protein sequence ID" value="HIU64292.1"/>
    <property type="molecule type" value="Genomic_DNA"/>
</dbReference>
<evidence type="ECO:0000256" key="2">
    <source>
        <dbReference type="SAM" id="Coils"/>
    </source>
</evidence>
<proteinExistence type="predicted"/>
<dbReference type="Gene3D" id="6.10.250.3150">
    <property type="match status" value="1"/>
</dbReference>
<comment type="caution">
    <text evidence="5">The sequence shown here is derived from an EMBL/GenBank/DDBJ whole genome shotgun (WGS) entry which is preliminary data.</text>
</comment>
<dbReference type="InterPro" id="IPR016047">
    <property type="entry name" value="M23ase_b-sheet_dom"/>
</dbReference>
<feature type="domain" description="M23ase beta-sheet core" evidence="3">
    <location>
        <begin position="278"/>
        <end position="373"/>
    </location>
</feature>
<evidence type="ECO:0000256" key="1">
    <source>
        <dbReference type="ARBA" id="ARBA00022729"/>
    </source>
</evidence>
<dbReference type="InterPro" id="IPR057309">
    <property type="entry name" value="PcsB_CC"/>
</dbReference>
<protein>
    <submittedName>
        <fullName evidence="5">Peptidoglycan DD-metalloendopeptidase family protein</fullName>
    </submittedName>
</protein>
<accession>A0A9D1MQ10</accession>
<dbReference type="Pfam" id="PF01551">
    <property type="entry name" value="Peptidase_M23"/>
    <property type="match status" value="1"/>
</dbReference>
<dbReference type="Pfam" id="PF24568">
    <property type="entry name" value="CC_PcsB"/>
    <property type="match status" value="1"/>
</dbReference>
<feature type="domain" description="Peptidoglycan hydrolase PcsB coiled-coil" evidence="4">
    <location>
        <begin position="101"/>
        <end position="170"/>
    </location>
</feature>
<keyword evidence="2" id="KW-0175">Coiled coil</keyword>
<dbReference type="CDD" id="cd12797">
    <property type="entry name" value="M23_peptidase"/>
    <property type="match status" value="1"/>
</dbReference>
<feature type="coiled-coil region" evidence="2">
    <location>
        <begin position="158"/>
        <end position="188"/>
    </location>
</feature>
<evidence type="ECO:0000259" key="4">
    <source>
        <dbReference type="Pfam" id="PF24568"/>
    </source>
</evidence>
<dbReference type="Proteomes" id="UP000824099">
    <property type="component" value="Unassembled WGS sequence"/>
</dbReference>